<evidence type="ECO:0000313" key="2">
    <source>
        <dbReference type="EMBL" id="AFC85422.1"/>
    </source>
</evidence>
<keyword evidence="1" id="KW-0732">Signal</keyword>
<dbReference type="Proteomes" id="UP000005234">
    <property type="component" value="Chromosome"/>
</dbReference>
<dbReference type="HOGENOM" id="CLU_2408975_0_0_6"/>
<evidence type="ECO:0000256" key="1">
    <source>
        <dbReference type="SAM" id="SignalP"/>
    </source>
</evidence>
<dbReference type="RefSeq" id="WP_014402428.1">
    <property type="nucleotide sequence ID" value="NC_017033.1"/>
</dbReference>
<organism evidence="2 3">
    <name type="scientific">Frateuria aurantia (strain ATCC 33424 / DSM 6220 / KCTC 2777 / LMG 1558 / NBRC 3245 / NCIMB 13370)</name>
    <name type="common">Acetobacter aurantius</name>
    <dbReference type="NCBI Taxonomy" id="767434"/>
    <lineage>
        <taxon>Bacteria</taxon>
        <taxon>Pseudomonadati</taxon>
        <taxon>Pseudomonadota</taxon>
        <taxon>Gammaproteobacteria</taxon>
        <taxon>Lysobacterales</taxon>
        <taxon>Rhodanobacteraceae</taxon>
        <taxon>Frateuria</taxon>
    </lineage>
</organism>
<dbReference type="AlphaFoldDB" id="H8L1R2"/>
<feature type="chain" id="PRO_5003615573" description="Haemophore haem-binding domain-containing protein" evidence="1">
    <location>
        <begin position="19"/>
        <end position="93"/>
    </location>
</feature>
<evidence type="ECO:0000313" key="3">
    <source>
        <dbReference type="Proteomes" id="UP000005234"/>
    </source>
</evidence>
<evidence type="ECO:0008006" key="4">
    <source>
        <dbReference type="Google" id="ProtNLM"/>
    </source>
</evidence>
<dbReference type="STRING" id="767434.Fraau_0954"/>
<feature type="signal peptide" evidence="1">
    <location>
        <begin position="1"/>
        <end position="18"/>
    </location>
</feature>
<reference evidence="2" key="1">
    <citation type="submission" date="2012-02" db="EMBL/GenBank/DDBJ databases">
        <title>The complete genome of Frateuria aurantia DSM 6220.</title>
        <authorList>
            <consortium name="US DOE Joint Genome Institute (JGI-PGF)"/>
            <person name="Lucas S."/>
            <person name="Copeland A."/>
            <person name="Lapidus A."/>
            <person name="Glavina del Rio T."/>
            <person name="Dalin E."/>
            <person name="Tice H."/>
            <person name="Bruce D."/>
            <person name="Goodwin L."/>
            <person name="Pitluck S."/>
            <person name="Peters L."/>
            <person name="Ovchinnikova G."/>
            <person name="Teshima H."/>
            <person name="Kyrpides N."/>
            <person name="Mavromatis K."/>
            <person name="Ivanova N."/>
            <person name="Brettin T."/>
            <person name="Detter J.C."/>
            <person name="Han C."/>
            <person name="Larimer F."/>
            <person name="Land M."/>
            <person name="Hauser L."/>
            <person name="Markowitz V."/>
            <person name="Cheng J.-F."/>
            <person name="Hugenholtz P."/>
            <person name="Woyke T."/>
            <person name="Wu D."/>
            <person name="Brambilla E."/>
            <person name="Klenk H.-P."/>
            <person name="Eisen J.A."/>
        </authorList>
    </citation>
    <scope>NUCLEOTIDE SEQUENCE</scope>
    <source>
        <strain evidence="2">DSM 6220</strain>
    </source>
</reference>
<name>H8L1R2_FRAAD</name>
<proteinExistence type="predicted"/>
<keyword evidence="3" id="KW-1185">Reference proteome</keyword>
<gene>
    <name evidence="2" type="ordered locus">Fraau_0954</name>
</gene>
<dbReference type="KEGG" id="fau:Fraau_0954"/>
<accession>H8L1R2</accession>
<dbReference type="EMBL" id="CP003350">
    <property type="protein sequence ID" value="AFC85422.1"/>
    <property type="molecule type" value="Genomic_DNA"/>
</dbReference>
<sequence length="93" mass="9456">MIPALLFAATLASQPAPATSTWCSSLAQVASTAEQARAAGVSLDQMLAGLQELPPDARPAAAGTIRAIYTTTPMPPAAAGLAARNECEKQNYG</sequence>
<protein>
    <recommendedName>
        <fullName evidence="4">Haemophore haem-binding domain-containing protein</fullName>
    </recommendedName>
</protein>